<gene>
    <name evidence="5" type="ORF">PHLGIDRAFT_125297</name>
</gene>
<dbReference type="PANTHER" id="PTHR43785:SF2">
    <property type="entry name" value="TYPE-1 GLUTAMINE SYNTHETASE 1"/>
    <property type="match status" value="1"/>
</dbReference>
<dbReference type="GO" id="GO:0004356">
    <property type="term" value="F:glutamine synthetase activity"/>
    <property type="evidence" value="ECO:0007669"/>
    <property type="project" value="InterPro"/>
</dbReference>
<dbReference type="PANTHER" id="PTHR43785">
    <property type="entry name" value="GAMMA-GLUTAMYLPUTRESCINE SYNTHETASE"/>
    <property type="match status" value="1"/>
</dbReference>
<keyword evidence="1" id="KW-0436">Ligase</keyword>
<evidence type="ECO:0000313" key="5">
    <source>
        <dbReference type="EMBL" id="KIP10786.1"/>
    </source>
</evidence>
<evidence type="ECO:0000256" key="2">
    <source>
        <dbReference type="PROSITE-ProRule" id="PRU01331"/>
    </source>
</evidence>
<evidence type="ECO:0000313" key="6">
    <source>
        <dbReference type="Proteomes" id="UP000053257"/>
    </source>
</evidence>
<evidence type="ECO:0000256" key="1">
    <source>
        <dbReference type="ARBA" id="ARBA00022598"/>
    </source>
</evidence>
<proteinExistence type="inferred from homology"/>
<dbReference type="SMART" id="SM01230">
    <property type="entry name" value="Gln-synt_C"/>
    <property type="match status" value="1"/>
</dbReference>
<dbReference type="EMBL" id="KN840451">
    <property type="protein sequence ID" value="KIP10786.1"/>
    <property type="molecule type" value="Genomic_DNA"/>
</dbReference>
<evidence type="ECO:0000256" key="3">
    <source>
        <dbReference type="RuleBase" id="RU000384"/>
    </source>
</evidence>
<reference evidence="5 6" key="1">
    <citation type="journal article" date="2014" name="PLoS Genet.">
        <title>Analysis of the Phlebiopsis gigantea genome, transcriptome and secretome provides insight into its pioneer colonization strategies of wood.</title>
        <authorList>
            <person name="Hori C."/>
            <person name="Ishida T."/>
            <person name="Igarashi K."/>
            <person name="Samejima M."/>
            <person name="Suzuki H."/>
            <person name="Master E."/>
            <person name="Ferreira P."/>
            <person name="Ruiz-Duenas F.J."/>
            <person name="Held B."/>
            <person name="Canessa P."/>
            <person name="Larrondo L.F."/>
            <person name="Schmoll M."/>
            <person name="Druzhinina I.S."/>
            <person name="Kubicek C.P."/>
            <person name="Gaskell J.A."/>
            <person name="Kersten P."/>
            <person name="St John F."/>
            <person name="Glasner J."/>
            <person name="Sabat G."/>
            <person name="Splinter BonDurant S."/>
            <person name="Syed K."/>
            <person name="Yadav J."/>
            <person name="Mgbeahuruike A.C."/>
            <person name="Kovalchuk A."/>
            <person name="Asiegbu F.O."/>
            <person name="Lackner G."/>
            <person name="Hoffmeister D."/>
            <person name="Rencoret J."/>
            <person name="Gutierrez A."/>
            <person name="Sun H."/>
            <person name="Lindquist E."/>
            <person name="Barry K."/>
            <person name="Riley R."/>
            <person name="Grigoriev I.V."/>
            <person name="Henrissat B."/>
            <person name="Kues U."/>
            <person name="Berka R.M."/>
            <person name="Martinez A.T."/>
            <person name="Covert S.F."/>
            <person name="Blanchette R.A."/>
            <person name="Cullen D."/>
        </authorList>
    </citation>
    <scope>NUCLEOTIDE SEQUENCE [LARGE SCALE GENOMIC DNA]</scope>
    <source>
        <strain evidence="5 6">11061_1 CR5-6</strain>
    </source>
</reference>
<dbReference type="InterPro" id="IPR008146">
    <property type="entry name" value="Gln_synth_cat_dom"/>
</dbReference>
<dbReference type="STRING" id="745531.A0A0C3S4Q8"/>
<dbReference type="Proteomes" id="UP000053257">
    <property type="component" value="Unassembled WGS sequence"/>
</dbReference>
<protein>
    <recommendedName>
        <fullName evidence="4">GS catalytic domain-containing protein</fullName>
    </recommendedName>
</protein>
<accession>A0A0C3S4Q8</accession>
<dbReference type="PROSITE" id="PS51987">
    <property type="entry name" value="GS_CATALYTIC"/>
    <property type="match status" value="1"/>
</dbReference>
<keyword evidence="6" id="KW-1185">Reference proteome</keyword>
<organism evidence="5 6">
    <name type="scientific">Phlebiopsis gigantea (strain 11061_1 CR5-6)</name>
    <name type="common">White-rot fungus</name>
    <name type="synonym">Peniophora gigantea</name>
    <dbReference type="NCBI Taxonomy" id="745531"/>
    <lineage>
        <taxon>Eukaryota</taxon>
        <taxon>Fungi</taxon>
        <taxon>Dikarya</taxon>
        <taxon>Basidiomycota</taxon>
        <taxon>Agaricomycotina</taxon>
        <taxon>Agaricomycetes</taxon>
        <taxon>Polyporales</taxon>
        <taxon>Phanerochaetaceae</taxon>
        <taxon>Phlebiopsis</taxon>
    </lineage>
</organism>
<dbReference type="Gene3D" id="3.30.590.10">
    <property type="entry name" value="Glutamine synthetase/guanido kinase, catalytic domain"/>
    <property type="match status" value="1"/>
</dbReference>
<dbReference type="Pfam" id="PF00120">
    <property type="entry name" value="Gln-synt_C"/>
    <property type="match status" value="1"/>
</dbReference>
<evidence type="ECO:0000259" key="4">
    <source>
        <dbReference type="PROSITE" id="PS51987"/>
    </source>
</evidence>
<feature type="domain" description="GS catalytic" evidence="4">
    <location>
        <begin position="139"/>
        <end position="484"/>
    </location>
</feature>
<dbReference type="OrthoDB" id="3364440at2759"/>
<comment type="similarity">
    <text evidence="2 3">Belongs to the glutamine synthetase family.</text>
</comment>
<dbReference type="HOGENOM" id="CLU_017290_6_1_1"/>
<name>A0A0C3S4Q8_PHLG1</name>
<dbReference type="SUPFAM" id="SSF55931">
    <property type="entry name" value="Glutamine synthetase/guanido kinase"/>
    <property type="match status" value="1"/>
</dbReference>
<dbReference type="AlphaFoldDB" id="A0A0C3S4Q8"/>
<dbReference type="InterPro" id="IPR014746">
    <property type="entry name" value="Gln_synth/guanido_kin_cat_dom"/>
</dbReference>
<sequence>MAQPTPEWGAIYTPTSVGPAVAMRTSPLSEATLDQLGVRYIRYTWVDWTNTTRYHVFSRSYFRRLLSSARPGFSMSSACFGMVLLRLCEGFTNTTEFLMTIDESSFRVCPYDPGHATVFGFCQNFAPDPQYGMDMMYCPRVQLRRVEELAREKAGVEYLIGFESEFVLLKETSPAPVPVGNAGLDYAISGRLPPGSPEAKVLQEIVDALEAAGIEVQKYHAEAAPGQFEMITGPLPPVQAADALVCTRETIIGVAARHGLRATFAPKISMYTAGTAAHTHMSVHELRPAPRTPRADDKLAPHMSAAERSFLQGIVTNIPALCALTLPTTFSYGRVKDGAWTGGTYAAWGRENRETPIRVCGPPGHYHFEARFVDATACPHLVLAAILGAGTQGIIDGAILTSGDCTKAVANMTEEERAGLGLQTTGRLGPTLAHARNHLKENKTLRSIFSDDFVDKYCIVNEKLEEVFVAETEEATLTKVVTYW</sequence>